<organism evidence="1 2">
    <name type="scientific">Glossina fuscipes</name>
    <dbReference type="NCBI Taxonomy" id="7396"/>
    <lineage>
        <taxon>Eukaryota</taxon>
        <taxon>Metazoa</taxon>
        <taxon>Ecdysozoa</taxon>
        <taxon>Arthropoda</taxon>
        <taxon>Hexapoda</taxon>
        <taxon>Insecta</taxon>
        <taxon>Pterygota</taxon>
        <taxon>Neoptera</taxon>
        <taxon>Endopterygota</taxon>
        <taxon>Diptera</taxon>
        <taxon>Brachycera</taxon>
        <taxon>Muscomorpha</taxon>
        <taxon>Hippoboscoidea</taxon>
        <taxon>Glossinidae</taxon>
        <taxon>Glossina</taxon>
    </lineage>
</organism>
<accession>A0A9C5ZIZ2</accession>
<proteinExistence type="predicted"/>
<gene>
    <name evidence="2" type="primary">LOC119641944</name>
</gene>
<reference evidence="2" key="1">
    <citation type="submission" date="2025-08" db="UniProtKB">
        <authorList>
            <consortium name="RefSeq"/>
        </authorList>
    </citation>
    <scope>IDENTIFICATION</scope>
    <source>
        <tissue evidence="2">Whole body pupa</tissue>
    </source>
</reference>
<dbReference type="GeneID" id="119641944"/>
<evidence type="ECO:0000313" key="1">
    <source>
        <dbReference type="Proteomes" id="UP000092443"/>
    </source>
</evidence>
<dbReference type="Proteomes" id="UP000092443">
    <property type="component" value="Unplaced"/>
</dbReference>
<dbReference type="KEGG" id="gfs:119641944"/>
<name>A0A9C5ZIZ2_9MUSC</name>
<dbReference type="AlphaFoldDB" id="A0A9C5ZIZ2"/>
<sequence length="355" mass="39314">MEASRVTVSRNLKFAISHAFEASILIKDAWLLLEDADIGQDLIAYGFEMTKIATKLFEINKSIVDPARFTGERVQTCSPVATISGTAAVQTLPEAPPNCNNSRQDQIMANMEVQNAPDDHVGNQEQNETRSNIEIKTLLEAQLHSRNQEQNQTTDNLKVQKLEDSQPPLVNQEQKQIKNVEAKNLTNAEPHAGIQQESQVKAVHGGQNLQSGQPVLGNTQEKQIKHNLGGQHLEDLEPVLVNQEQKQIKYVAPENLTKPDPHAGIHQAKAVQRVQSAQPVIGNAQQKQITTNLGGQSLLRGQPQFDTHHHSAQQITPNLWGQNLLNGQFDIQQQIRANRAKPNPQSGLFSFANAR</sequence>
<keyword evidence="1" id="KW-1185">Reference proteome</keyword>
<dbReference type="RefSeq" id="XP_037896800.1">
    <property type="nucleotide sequence ID" value="XM_038040872.1"/>
</dbReference>
<evidence type="ECO:0000313" key="2">
    <source>
        <dbReference type="RefSeq" id="XP_037896800.1"/>
    </source>
</evidence>
<protein>
    <submittedName>
        <fullName evidence="2">Uncharacterized protein LOC119641944</fullName>
    </submittedName>
</protein>